<dbReference type="PANTHER" id="PTHR35908">
    <property type="entry name" value="HYPOTHETICAL FUSION PROTEIN"/>
    <property type="match status" value="1"/>
</dbReference>
<dbReference type="SUPFAM" id="SSF54593">
    <property type="entry name" value="Glyoxalase/Bleomycin resistance protein/Dihydroxybiphenyl dioxygenase"/>
    <property type="match status" value="1"/>
</dbReference>
<dbReference type="InterPro" id="IPR029068">
    <property type="entry name" value="Glyas_Bleomycin-R_OHBP_Dase"/>
</dbReference>
<sequence length="115" mass="12241">MKKSLLNVTVNSPDALRLARWWADALDGEILAENEGWFVIVSLGEGRPGLAFQKVESVSSGSRLHLDFGVDDMNAAVEGLVAAGATLIAERSMPGVTWTTLADPDGNEFCVAEHG</sequence>
<dbReference type="PROSITE" id="PS51819">
    <property type="entry name" value="VOC"/>
    <property type="match status" value="1"/>
</dbReference>
<keyword evidence="3" id="KW-1185">Reference proteome</keyword>
<dbReference type="PANTHER" id="PTHR35908:SF1">
    <property type="entry name" value="CONSERVED PROTEIN"/>
    <property type="match status" value="1"/>
</dbReference>
<comment type="caution">
    <text evidence="2">The sequence shown here is derived from an EMBL/GenBank/DDBJ whole genome shotgun (WGS) entry which is preliminary data.</text>
</comment>
<dbReference type="Proteomes" id="UP001200110">
    <property type="component" value="Unassembled WGS sequence"/>
</dbReference>
<dbReference type="CDD" id="cd06587">
    <property type="entry name" value="VOC"/>
    <property type="match status" value="1"/>
</dbReference>
<evidence type="ECO:0000313" key="3">
    <source>
        <dbReference type="Proteomes" id="UP001200110"/>
    </source>
</evidence>
<accession>A0ABS9IQ74</accession>
<name>A0ABS9IQ74_9ACTN</name>
<dbReference type="InterPro" id="IPR037523">
    <property type="entry name" value="VOC_core"/>
</dbReference>
<organism evidence="2 3">
    <name type="scientific">Gordonia liuliyuniae</name>
    <dbReference type="NCBI Taxonomy" id="2911517"/>
    <lineage>
        <taxon>Bacteria</taxon>
        <taxon>Bacillati</taxon>
        <taxon>Actinomycetota</taxon>
        <taxon>Actinomycetes</taxon>
        <taxon>Mycobacteriales</taxon>
        <taxon>Gordoniaceae</taxon>
        <taxon>Gordonia</taxon>
    </lineage>
</organism>
<gene>
    <name evidence="2" type="ORF">L5G33_04370</name>
</gene>
<feature type="domain" description="VOC" evidence="1">
    <location>
        <begin position="4"/>
        <end position="114"/>
    </location>
</feature>
<dbReference type="EMBL" id="JAKKOR010000003">
    <property type="protein sequence ID" value="MCF8587703.1"/>
    <property type="molecule type" value="Genomic_DNA"/>
</dbReference>
<proteinExistence type="predicted"/>
<protein>
    <submittedName>
        <fullName evidence="2">VOC family protein</fullName>
    </submittedName>
</protein>
<evidence type="ECO:0000313" key="2">
    <source>
        <dbReference type="EMBL" id="MCF8587703.1"/>
    </source>
</evidence>
<dbReference type="Pfam" id="PF18029">
    <property type="entry name" value="Glyoxalase_6"/>
    <property type="match status" value="1"/>
</dbReference>
<dbReference type="Gene3D" id="3.10.180.10">
    <property type="entry name" value="2,3-Dihydroxybiphenyl 1,2-Dioxygenase, domain 1"/>
    <property type="match status" value="1"/>
</dbReference>
<evidence type="ECO:0000259" key="1">
    <source>
        <dbReference type="PROSITE" id="PS51819"/>
    </source>
</evidence>
<reference evidence="2 3" key="1">
    <citation type="submission" date="2022-01" db="EMBL/GenBank/DDBJ databases">
        <authorList>
            <person name="Huang Y."/>
        </authorList>
    </citation>
    <scope>NUCLEOTIDE SEQUENCE [LARGE SCALE GENOMIC DNA]</scope>
    <source>
        <strain evidence="2 3">HY366</strain>
    </source>
</reference>
<dbReference type="InterPro" id="IPR041581">
    <property type="entry name" value="Glyoxalase_6"/>
</dbReference>